<feature type="signal peptide" evidence="2">
    <location>
        <begin position="1"/>
        <end position="19"/>
    </location>
</feature>
<reference evidence="3 4" key="1">
    <citation type="submission" date="2020-06" db="EMBL/GenBank/DDBJ databases">
        <authorList>
            <person name="Qiu C."/>
            <person name="Liu Z."/>
        </authorList>
    </citation>
    <scope>NUCLEOTIDE SEQUENCE [LARGE SCALE GENOMIC DNA]</scope>
    <source>
        <strain evidence="3 4">EM 1</strain>
    </source>
</reference>
<feature type="compositionally biased region" description="Low complexity" evidence="1">
    <location>
        <begin position="483"/>
        <end position="513"/>
    </location>
</feature>
<sequence length="513" mass="55638">MRISIFALTPLVAALVLTGCVTTPTHDSKVANSLAVVKTGQIEEAIQQVEAQTQGKNENDLLLNLEKGELMRIGKRYQDSLNALNVADTKVKEWEENAKSNPQKLMAQIGATLMGDASRDYEGQDYEKVMLTIRMAMNRINLGDLDTARVDIKRTHEREAVIAEFRSKETVAAEEEAKAKGVSSGNKELNGYPVETLNDPEVLKLKNGYQNALSHYLSGFVYEALNEPGLAAPGYRKAIELRPELPVLEEGLKGLDRRTSFRRKKGVTDVLFVVEAGNSPARQSKKLTLPIPTGRGLITMSLAFPVIYPDKDAPQINIIQVGNQNLPTALITDFNVMARRALKDELPGIYTRAAIRAAVKGVAQDQINKNFGALAGLAANIAVAATESDADDRMWRSLPERVFVARTFLPPGDYDVNFTGRPGEINKITIDGRYMVVPVRLYQNKTYLGDLAKFGTVTPIAQLEDKAATAVQDSKSASKKNPAKSAKAAKTAKPTAQSGTTAAAGVAGAANTN</sequence>
<evidence type="ECO:0008006" key="5">
    <source>
        <dbReference type="Google" id="ProtNLM"/>
    </source>
</evidence>
<dbReference type="AlphaFoldDB" id="A0A850QA82"/>
<evidence type="ECO:0000313" key="3">
    <source>
        <dbReference type="EMBL" id="NVO76258.1"/>
    </source>
</evidence>
<accession>A0A850QA82</accession>
<evidence type="ECO:0000313" key="4">
    <source>
        <dbReference type="Proteomes" id="UP000588051"/>
    </source>
</evidence>
<feature type="chain" id="PRO_5032324228" description="Lipoprotein" evidence="2">
    <location>
        <begin position="20"/>
        <end position="513"/>
    </location>
</feature>
<keyword evidence="2" id="KW-0732">Signal</keyword>
<gene>
    <name evidence="3" type="ORF">HV832_00245</name>
</gene>
<organism evidence="3 4">
    <name type="scientific">Undibacterium oligocarboniphilum</name>
    <dbReference type="NCBI Taxonomy" id="666702"/>
    <lineage>
        <taxon>Bacteria</taxon>
        <taxon>Pseudomonadati</taxon>
        <taxon>Pseudomonadota</taxon>
        <taxon>Betaproteobacteria</taxon>
        <taxon>Burkholderiales</taxon>
        <taxon>Oxalobacteraceae</taxon>
        <taxon>Undibacterium</taxon>
    </lineage>
</organism>
<feature type="region of interest" description="Disordered" evidence="1">
    <location>
        <begin position="469"/>
        <end position="513"/>
    </location>
</feature>
<dbReference type="Proteomes" id="UP000588051">
    <property type="component" value="Unassembled WGS sequence"/>
</dbReference>
<dbReference type="RefSeq" id="WP_176801554.1">
    <property type="nucleotide sequence ID" value="NZ_JABXYJ010000001.1"/>
</dbReference>
<dbReference type="EMBL" id="JABXYJ010000001">
    <property type="protein sequence ID" value="NVO76258.1"/>
    <property type="molecule type" value="Genomic_DNA"/>
</dbReference>
<evidence type="ECO:0000256" key="2">
    <source>
        <dbReference type="SAM" id="SignalP"/>
    </source>
</evidence>
<comment type="caution">
    <text evidence="3">The sequence shown here is derived from an EMBL/GenBank/DDBJ whole genome shotgun (WGS) entry which is preliminary data.</text>
</comment>
<protein>
    <recommendedName>
        <fullName evidence="5">Lipoprotein</fullName>
    </recommendedName>
</protein>
<evidence type="ECO:0000256" key="1">
    <source>
        <dbReference type="SAM" id="MobiDB-lite"/>
    </source>
</evidence>
<dbReference type="PROSITE" id="PS51257">
    <property type="entry name" value="PROKAR_LIPOPROTEIN"/>
    <property type="match status" value="1"/>
</dbReference>
<keyword evidence="4" id="KW-1185">Reference proteome</keyword>
<proteinExistence type="predicted"/>
<name>A0A850QA82_9BURK</name>